<protein>
    <recommendedName>
        <fullName evidence="5">DUF1232 domain-containing protein</fullName>
    </recommendedName>
</protein>
<evidence type="ECO:0000256" key="1">
    <source>
        <dbReference type="ARBA" id="ARBA00004127"/>
    </source>
</evidence>
<comment type="caution">
    <text evidence="6">The sequence shown here is derived from an EMBL/GenBank/DDBJ whole genome shotgun (WGS) entry which is preliminary data.</text>
</comment>
<feature type="domain" description="DUF1232" evidence="5">
    <location>
        <begin position="44"/>
        <end position="73"/>
    </location>
</feature>
<proteinExistence type="predicted"/>
<organism evidence="6 7">
    <name type="scientific">Chondromyces apiculatus DSM 436</name>
    <dbReference type="NCBI Taxonomy" id="1192034"/>
    <lineage>
        <taxon>Bacteria</taxon>
        <taxon>Pseudomonadati</taxon>
        <taxon>Myxococcota</taxon>
        <taxon>Polyangia</taxon>
        <taxon>Polyangiales</taxon>
        <taxon>Polyangiaceae</taxon>
        <taxon>Chondromyces</taxon>
    </lineage>
</organism>
<sequence>MTDLQNRCLDTFPEWLRALASDAAELGEVLSVGELAEPARRHVAVGLNYLFKSLDLIPDGIEDLGFLDDAFVLRVAAALAVEANPDAVRQAPILGRLANEAGLVSELLGKDYGRLVNYVKGQGKIAARGRSVDEILGSEEVRSGFLQEVRGWATSYAAPSFTRDEKNLIKLSAFLSAKLPS</sequence>
<evidence type="ECO:0000313" key="6">
    <source>
        <dbReference type="EMBL" id="EYF00678.1"/>
    </source>
</evidence>
<dbReference type="RefSeq" id="WP_044250739.1">
    <property type="nucleotide sequence ID" value="NZ_ASRX01000102.1"/>
</dbReference>
<keyword evidence="3" id="KW-1133">Transmembrane helix</keyword>
<dbReference type="EMBL" id="ASRX01000102">
    <property type="protein sequence ID" value="EYF00678.1"/>
    <property type="molecule type" value="Genomic_DNA"/>
</dbReference>
<dbReference type="Proteomes" id="UP000019678">
    <property type="component" value="Unassembled WGS sequence"/>
</dbReference>
<evidence type="ECO:0000313" key="7">
    <source>
        <dbReference type="Proteomes" id="UP000019678"/>
    </source>
</evidence>
<gene>
    <name evidence="6" type="ORF">CAP_0369</name>
</gene>
<evidence type="ECO:0000256" key="3">
    <source>
        <dbReference type="ARBA" id="ARBA00022989"/>
    </source>
</evidence>
<keyword evidence="2" id="KW-0812">Transmembrane</keyword>
<dbReference type="OrthoDB" id="5514030at2"/>
<dbReference type="AlphaFoldDB" id="A0A017SUM0"/>
<dbReference type="GO" id="GO:0012505">
    <property type="term" value="C:endomembrane system"/>
    <property type="evidence" value="ECO:0007669"/>
    <property type="project" value="UniProtKB-SubCell"/>
</dbReference>
<accession>A0A017SUM0</accession>
<dbReference type="STRING" id="1192034.CAP_0369"/>
<dbReference type="eggNOG" id="COG3339">
    <property type="taxonomic scope" value="Bacteria"/>
</dbReference>
<evidence type="ECO:0000256" key="2">
    <source>
        <dbReference type="ARBA" id="ARBA00022692"/>
    </source>
</evidence>
<keyword evidence="4" id="KW-0472">Membrane</keyword>
<dbReference type="InterPro" id="IPR010652">
    <property type="entry name" value="DUF1232"/>
</dbReference>
<reference evidence="6 7" key="1">
    <citation type="submission" date="2013-05" db="EMBL/GenBank/DDBJ databases">
        <title>Genome assembly of Chondromyces apiculatus DSM 436.</title>
        <authorList>
            <person name="Sharma G."/>
            <person name="Khatri I."/>
            <person name="Kaur C."/>
            <person name="Mayilraj S."/>
            <person name="Subramanian S."/>
        </authorList>
    </citation>
    <scope>NUCLEOTIDE SEQUENCE [LARGE SCALE GENOMIC DNA]</scope>
    <source>
        <strain evidence="6 7">DSM 436</strain>
    </source>
</reference>
<dbReference type="Pfam" id="PF06803">
    <property type="entry name" value="DUF1232"/>
    <property type="match status" value="1"/>
</dbReference>
<keyword evidence="7" id="KW-1185">Reference proteome</keyword>
<evidence type="ECO:0000256" key="4">
    <source>
        <dbReference type="ARBA" id="ARBA00023136"/>
    </source>
</evidence>
<comment type="subcellular location">
    <subcellularLocation>
        <location evidence="1">Endomembrane system</location>
        <topology evidence="1">Multi-pass membrane protein</topology>
    </subcellularLocation>
</comment>
<evidence type="ECO:0000259" key="5">
    <source>
        <dbReference type="Pfam" id="PF06803"/>
    </source>
</evidence>
<name>A0A017SUM0_9BACT</name>